<accession>A0AAD6L6A9</accession>
<dbReference type="EMBL" id="JAQIZT010000019">
    <property type="protein sequence ID" value="KAJ6951150.1"/>
    <property type="molecule type" value="Genomic_DNA"/>
</dbReference>
<evidence type="ECO:0000313" key="2">
    <source>
        <dbReference type="Proteomes" id="UP001164929"/>
    </source>
</evidence>
<gene>
    <name evidence="1" type="ORF">NC653_040507</name>
</gene>
<keyword evidence="2" id="KW-1185">Reference proteome</keyword>
<organism evidence="1 2">
    <name type="scientific">Populus alba x Populus x berolinensis</name>
    <dbReference type="NCBI Taxonomy" id="444605"/>
    <lineage>
        <taxon>Eukaryota</taxon>
        <taxon>Viridiplantae</taxon>
        <taxon>Streptophyta</taxon>
        <taxon>Embryophyta</taxon>
        <taxon>Tracheophyta</taxon>
        <taxon>Spermatophyta</taxon>
        <taxon>Magnoliopsida</taxon>
        <taxon>eudicotyledons</taxon>
        <taxon>Gunneridae</taxon>
        <taxon>Pentapetalae</taxon>
        <taxon>rosids</taxon>
        <taxon>fabids</taxon>
        <taxon>Malpighiales</taxon>
        <taxon>Salicaceae</taxon>
        <taxon>Saliceae</taxon>
        <taxon>Populus</taxon>
    </lineage>
</organism>
<comment type="caution">
    <text evidence="1">The sequence shown here is derived from an EMBL/GenBank/DDBJ whole genome shotgun (WGS) entry which is preliminary data.</text>
</comment>
<sequence length="49" mass="5269">MGSPQLKSQTDLQVTVCQMGSNVRALSNKEGDSFLIQATADPSTEACYF</sequence>
<dbReference type="AlphaFoldDB" id="A0AAD6L6A9"/>
<evidence type="ECO:0000313" key="1">
    <source>
        <dbReference type="EMBL" id="KAJ6951150.1"/>
    </source>
</evidence>
<name>A0AAD6L6A9_9ROSI</name>
<proteinExistence type="predicted"/>
<protein>
    <submittedName>
        <fullName evidence="1">Uncharacterized protein</fullName>
    </submittedName>
</protein>
<reference evidence="1" key="1">
    <citation type="journal article" date="2023" name="Mol. Ecol. Resour.">
        <title>Chromosome-level genome assembly of a triploid poplar Populus alba 'Berolinensis'.</title>
        <authorList>
            <person name="Chen S."/>
            <person name="Yu Y."/>
            <person name="Wang X."/>
            <person name="Wang S."/>
            <person name="Zhang T."/>
            <person name="Zhou Y."/>
            <person name="He R."/>
            <person name="Meng N."/>
            <person name="Wang Y."/>
            <person name="Liu W."/>
            <person name="Liu Z."/>
            <person name="Liu J."/>
            <person name="Guo Q."/>
            <person name="Huang H."/>
            <person name="Sederoff R.R."/>
            <person name="Wang G."/>
            <person name="Qu G."/>
            <person name="Chen S."/>
        </authorList>
    </citation>
    <scope>NUCLEOTIDE SEQUENCE</scope>
    <source>
        <strain evidence="1">SC-2020</strain>
    </source>
</reference>
<dbReference type="Proteomes" id="UP001164929">
    <property type="component" value="Chromosome 19"/>
</dbReference>